<accession>A0AAW7ZAH1</accession>
<dbReference type="RefSeq" id="WP_304541441.1">
    <property type="nucleotide sequence ID" value="NZ_JARPTC010000005.1"/>
</dbReference>
<dbReference type="EMBL" id="JARPTC010000005">
    <property type="protein sequence ID" value="MDO7786423.1"/>
    <property type="molecule type" value="Genomic_DNA"/>
</dbReference>
<evidence type="ECO:0000256" key="1">
    <source>
        <dbReference type="SAM" id="Phobius"/>
    </source>
</evidence>
<reference evidence="2" key="2">
    <citation type="submission" date="2023-03" db="EMBL/GenBank/DDBJ databases">
        <authorList>
            <person name="Zhang Z."/>
        </authorList>
    </citation>
    <scope>NUCLEOTIDE SEQUENCE</scope>
    <source>
        <strain evidence="2">DSA</strain>
    </source>
</reference>
<keyword evidence="3" id="KW-1185">Reference proteome</keyword>
<organism evidence="2 3">
    <name type="scientific">Desulforamulus aquiferis</name>
    <dbReference type="NCBI Taxonomy" id="1397668"/>
    <lineage>
        <taxon>Bacteria</taxon>
        <taxon>Bacillati</taxon>
        <taxon>Bacillota</taxon>
        <taxon>Clostridia</taxon>
        <taxon>Eubacteriales</taxon>
        <taxon>Peptococcaceae</taxon>
        <taxon>Desulforamulus</taxon>
    </lineage>
</organism>
<evidence type="ECO:0000313" key="2">
    <source>
        <dbReference type="EMBL" id="MDO7786423.1"/>
    </source>
</evidence>
<proteinExistence type="predicted"/>
<feature type="transmembrane region" description="Helical" evidence="1">
    <location>
        <begin position="12"/>
        <end position="33"/>
    </location>
</feature>
<reference evidence="2" key="1">
    <citation type="journal article" date="2023" name="J. Hazard. Mater.">
        <title>Anaerobic biodegradation of pyrene and benzo[a]pyrene by a new sulfate-reducing Desulforamulus aquiferis strain DSA.</title>
        <authorList>
            <person name="Zhang Z."/>
            <person name="Sun J."/>
            <person name="Gong X."/>
            <person name="Wang C."/>
            <person name="Wang H."/>
        </authorList>
    </citation>
    <scope>NUCLEOTIDE SEQUENCE</scope>
    <source>
        <strain evidence="2">DSA</strain>
    </source>
</reference>
<gene>
    <name evidence="2" type="ORF">P6N53_04210</name>
</gene>
<dbReference type="AlphaFoldDB" id="A0AAW7ZAH1"/>
<keyword evidence="1" id="KW-0812">Transmembrane</keyword>
<comment type="caution">
    <text evidence="2">The sequence shown here is derived from an EMBL/GenBank/DDBJ whole genome shotgun (WGS) entry which is preliminary data.</text>
</comment>
<keyword evidence="1" id="KW-1133">Transmembrane helix</keyword>
<dbReference type="Proteomes" id="UP001172911">
    <property type="component" value="Unassembled WGS sequence"/>
</dbReference>
<evidence type="ECO:0000313" key="3">
    <source>
        <dbReference type="Proteomes" id="UP001172911"/>
    </source>
</evidence>
<name>A0AAW7ZAH1_9FIRM</name>
<sequence>MDIMHAPFMMGSFFGLLGILWFLAGLAALIGVIRMTYITMPSIQEEVKVIRKKLSDLEERDRNRV</sequence>
<protein>
    <submittedName>
        <fullName evidence="2">Uncharacterized protein</fullName>
    </submittedName>
</protein>
<keyword evidence="1" id="KW-0472">Membrane</keyword>